<accession>A0AAV3F7W4</accession>
<proteinExistence type="predicted"/>
<dbReference type="Pfam" id="PF04488">
    <property type="entry name" value="Gly_transf_sug"/>
    <property type="match status" value="1"/>
</dbReference>
<protein>
    <recommendedName>
        <fullName evidence="4">Glycosyl transferase</fullName>
    </recommendedName>
</protein>
<organism evidence="2 3">
    <name type="scientific">Myroides odoratimimus CIP 101113</name>
    <dbReference type="NCBI Taxonomy" id="883154"/>
    <lineage>
        <taxon>Bacteria</taxon>
        <taxon>Pseudomonadati</taxon>
        <taxon>Bacteroidota</taxon>
        <taxon>Flavobacteriia</taxon>
        <taxon>Flavobacteriales</taxon>
        <taxon>Flavobacteriaceae</taxon>
        <taxon>Myroides</taxon>
    </lineage>
</organism>
<evidence type="ECO:0000313" key="3">
    <source>
        <dbReference type="Proteomes" id="UP000004834"/>
    </source>
</evidence>
<reference evidence="2 3" key="1">
    <citation type="submission" date="2011-11" db="EMBL/GenBank/DDBJ databases">
        <title>The Genome Sequence of Myroides odoratimimus CIP 101113.</title>
        <authorList>
            <person name="Earl A."/>
            <person name="Ward D."/>
            <person name="Feldgarden M."/>
            <person name="Gevers D."/>
            <person name="Huys G."/>
            <person name="Young S.K."/>
            <person name="Zeng Q."/>
            <person name="Gargeya S."/>
            <person name="Fitzgerald M."/>
            <person name="Haas B."/>
            <person name="Abouelleil A."/>
            <person name="Alvarado L."/>
            <person name="Arachchi H.M."/>
            <person name="Berlin A."/>
            <person name="Brown A."/>
            <person name="Chapman S.B."/>
            <person name="Chen Z."/>
            <person name="Dunbar C."/>
            <person name="Freedman E."/>
            <person name="Gearin G."/>
            <person name="Goldberg J."/>
            <person name="Griggs A."/>
            <person name="Gujja S."/>
            <person name="Heiman D."/>
            <person name="Howarth C."/>
            <person name="Larson L."/>
            <person name="Lui A."/>
            <person name="MacDonald P.J.P."/>
            <person name="Montmayeur A."/>
            <person name="Murphy C."/>
            <person name="Neiman D."/>
            <person name="Pearson M."/>
            <person name="Priest M."/>
            <person name="Roberts A."/>
            <person name="Saif S."/>
            <person name="Shea T."/>
            <person name="Shenoy N."/>
            <person name="Sisk P."/>
            <person name="Stolte C."/>
            <person name="Sykes S."/>
            <person name="Wortman J."/>
            <person name="Nusbaum C."/>
            <person name="Birren B."/>
        </authorList>
    </citation>
    <scope>NUCLEOTIDE SEQUENCE [LARGE SCALE GENOMIC DNA]</scope>
    <source>
        <strain evidence="2 3">CIP 101113</strain>
    </source>
</reference>
<sequence length="241" mass="28335">MIPKIIHYCWFGKGEFPDLINKCVESWRKYLPEYELMFWTEDNFDLDRYPFARQALECKKYAFVSDVCRLYVLKQYGGIYLDTDVEILKNLDCFLHHEAFSGFEDNNSVPTGIMASIKDGRWVSDMLEYYENRSFIKSDGEMDMTTNVNVITDIMKIKGLVLNNSFQIIPNYIAFYPSDVFCPKSHLDGKIRKTDNTVAIHHFAGSWLSKTERRNKKIKVFLRNIIGNKNFERIKLLKKKG</sequence>
<keyword evidence="1" id="KW-0808">Transferase</keyword>
<dbReference type="AlphaFoldDB" id="A0AAV3F7W4"/>
<gene>
    <name evidence="2" type="ORF">HMPREF9715_00061</name>
</gene>
<dbReference type="GO" id="GO:0051999">
    <property type="term" value="P:mannosyl-inositol phosphorylceramide biosynthetic process"/>
    <property type="evidence" value="ECO:0007669"/>
    <property type="project" value="TreeGrafter"/>
</dbReference>
<dbReference type="InterPro" id="IPR051706">
    <property type="entry name" value="Glycosyltransferase_domain"/>
</dbReference>
<dbReference type="Proteomes" id="UP000004834">
    <property type="component" value="Unassembled WGS sequence"/>
</dbReference>
<dbReference type="InterPro" id="IPR007577">
    <property type="entry name" value="GlycoTrfase_DXD_sugar-bd_CS"/>
</dbReference>
<dbReference type="PANTHER" id="PTHR32385:SF15">
    <property type="entry name" value="INOSITOL PHOSPHOCERAMIDE MANNOSYLTRANSFERASE 1"/>
    <property type="match status" value="1"/>
</dbReference>
<evidence type="ECO:0008006" key="4">
    <source>
        <dbReference type="Google" id="ProtNLM"/>
    </source>
</evidence>
<name>A0AAV3F7W4_9FLAO</name>
<evidence type="ECO:0000256" key="1">
    <source>
        <dbReference type="ARBA" id="ARBA00022679"/>
    </source>
</evidence>
<dbReference type="SUPFAM" id="SSF53448">
    <property type="entry name" value="Nucleotide-diphospho-sugar transferases"/>
    <property type="match status" value="1"/>
</dbReference>
<dbReference type="InterPro" id="IPR029044">
    <property type="entry name" value="Nucleotide-diphossugar_trans"/>
</dbReference>
<dbReference type="RefSeq" id="WP_006262442.1">
    <property type="nucleotide sequence ID" value="NZ_JH590837.1"/>
</dbReference>
<dbReference type="GO" id="GO:0000030">
    <property type="term" value="F:mannosyltransferase activity"/>
    <property type="evidence" value="ECO:0007669"/>
    <property type="project" value="TreeGrafter"/>
</dbReference>
<dbReference type="GO" id="GO:0016020">
    <property type="term" value="C:membrane"/>
    <property type="evidence" value="ECO:0007669"/>
    <property type="project" value="GOC"/>
</dbReference>
<dbReference type="Gene3D" id="3.90.550.20">
    <property type="match status" value="1"/>
</dbReference>
<dbReference type="EMBL" id="AGEE01000001">
    <property type="protein sequence ID" value="EHO15490.1"/>
    <property type="molecule type" value="Genomic_DNA"/>
</dbReference>
<evidence type="ECO:0000313" key="2">
    <source>
        <dbReference type="EMBL" id="EHO15490.1"/>
    </source>
</evidence>
<dbReference type="PANTHER" id="PTHR32385">
    <property type="entry name" value="MANNOSYL PHOSPHORYLINOSITOL CERAMIDE SYNTHASE"/>
    <property type="match status" value="1"/>
</dbReference>
<comment type="caution">
    <text evidence="2">The sequence shown here is derived from an EMBL/GenBank/DDBJ whole genome shotgun (WGS) entry which is preliminary data.</text>
</comment>